<organism evidence="1 2">
    <name type="scientific">Rhizophagus clarus</name>
    <dbReference type="NCBI Taxonomy" id="94130"/>
    <lineage>
        <taxon>Eukaryota</taxon>
        <taxon>Fungi</taxon>
        <taxon>Fungi incertae sedis</taxon>
        <taxon>Mucoromycota</taxon>
        <taxon>Glomeromycotina</taxon>
        <taxon>Glomeromycetes</taxon>
        <taxon>Glomerales</taxon>
        <taxon>Glomeraceae</taxon>
        <taxon>Rhizophagus</taxon>
    </lineage>
</organism>
<dbReference type="Proteomes" id="UP000615446">
    <property type="component" value="Unassembled WGS sequence"/>
</dbReference>
<dbReference type="EMBL" id="BLAL01000162">
    <property type="protein sequence ID" value="GES87029.1"/>
    <property type="molecule type" value="Genomic_DNA"/>
</dbReference>
<comment type="caution">
    <text evidence="1">The sequence shown here is derived from an EMBL/GenBank/DDBJ whole genome shotgun (WGS) entry which is preliminary data.</text>
</comment>
<evidence type="ECO:0000313" key="2">
    <source>
        <dbReference type="Proteomes" id="UP000615446"/>
    </source>
</evidence>
<sequence length="143" mass="17232">MFKPEHLVRLDGIYIRKLDKVNYWTLLISAKIYTDKLLDTDVIDDRRLTNWNLLYYKKNGEANQQCYRKKQRLDDVCHKDFTCKGSLQIHYIFPSVAISNQLKPSICYTENNDIIMYIDKELLERYFKREDVDILKEILNVIF</sequence>
<evidence type="ECO:0000313" key="1">
    <source>
        <dbReference type="EMBL" id="GES87029.1"/>
    </source>
</evidence>
<protein>
    <submittedName>
        <fullName evidence="1">Uncharacterized protein</fullName>
    </submittedName>
</protein>
<dbReference type="AlphaFoldDB" id="A0A8H3LKK4"/>
<proteinExistence type="predicted"/>
<dbReference type="OrthoDB" id="2420447at2759"/>
<name>A0A8H3LKK4_9GLOM</name>
<reference evidence="1" key="1">
    <citation type="submission" date="2019-10" db="EMBL/GenBank/DDBJ databases">
        <title>Conservation and host-specific expression of non-tandemly repeated heterogenous ribosome RNA gene in arbuscular mycorrhizal fungi.</title>
        <authorList>
            <person name="Maeda T."/>
            <person name="Kobayashi Y."/>
            <person name="Nakagawa T."/>
            <person name="Ezawa T."/>
            <person name="Yamaguchi K."/>
            <person name="Bino T."/>
            <person name="Nishimoto Y."/>
            <person name="Shigenobu S."/>
            <person name="Kawaguchi M."/>
        </authorList>
    </citation>
    <scope>NUCLEOTIDE SEQUENCE</scope>
    <source>
        <strain evidence="1">HR1</strain>
    </source>
</reference>
<gene>
    <name evidence="1" type="ORF">RCL2_001405400</name>
</gene>
<accession>A0A8H3LKK4</accession>